<evidence type="ECO:0000256" key="2">
    <source>
        <dbReference type="ARBA" id="ARBA00010309"/>
    </source>
</evidence>
<organism evidence="17 18">
    <name type="scientific">Cotesia glomerata</name>
    <name type="common">Lepidopteran parasitic wasp</name>
    <name type="synonym">Apanteles glomeratus</name>
    <dbReference type="NCBI Taxonomy" id="32391"/>
    <lineage>
        <taxon>Eukaryota</taxon>
        <taxon>Metazoa</taxon>
        <taxon>Ecdysozoa</taxon>
        <taxon>Arthropoda</taxon>
        <taxon>Hexapoda</taxon>
        <taxon>Insecta</taxon>
        <taxon>Pterygota</taxon>
        <taxon>Neoptera</taxon>
        <taxon>Endopterygota</taxon>
        <taxon>Hymenoptera</taxon>
        <taxon>Apocrita</taxon>
        <taxon>Ichneumonoidea</taxon>
        <taxon>Braconidae</taxon>
        <taxon>Microgastrinae</taxon>
        <taxon>Cotesia</taxon>
    </lineage>
</organism>
<dbReference type="Gene3D" id="1.10.10.1500">
    <property type="entry name" value="JmjC domain-containing ribosomal oxygenase (ROX), dimer domain"/>
    <property type="match status" value="1"/>
</dbReference>
<feature type="region of interest" description="Disordered" evidence="15">
    <location>
        <begin position="1"/>
        <end position="30"/>
    </location>
</feature>
<keyword evidence="10 14" id="KW-0804">Transcription</keyword>
<dbReference type="GO" id="GO:0005506">
    <property type="term" value="F:iron ion binding"/>
    <property type="evidence" value="ECO:0007669"/>
    <property type="project" value="UniProtKB-UniRule"/>
</dbReference>
<keyword evidence="4 14" id="KW-0479">Metal-binding</keyword>
<reference evidence="17 18" key="1">
    <citation type="journal article" date="2021" name="J. Hered.">
        <title>A chromosome-level genome assembly of the parasitoid wasp, Cotesia glomerata (Hymenoptera: Braconidae).</title>
        <authorList>
            <person name="Pinto B.J."/>
            <person name="Weis J.J."/>
            <person name="Gamble T."/>
            <person name="Ode P.J."/>
            <person name="Paul R."/>
            <person name="Zaspel J.M."/>
        </authorList>
    </citation>
    <scope>NUCLEOTIDE SEQUENCE [LARGE SCALE GENOMIC DNA]</scope>
    <source>
        <strain evidence="17">CgM1</strain>
    </source>
</reference>
<keyword evidence="11 14" id="KW-0539">Nucleus</keyword>
<keyword evidence="18" id="KW-1185">Reference proteome</keyword>
<dbReference type="GO" id="GO:0005730">
    <property type="term" value="C:nucleolus"/>
    <property type="evidence" value="ECO:0007669"/>
    <property type="project" value="TreeGrafter"/>
</dbReference>
<evidence type="ECO:0000256" key="5">
    <source>
        <dbReference type="ARBA" id="ARBA00022853"/>
    </source>
</evidence>
<gene>
    <name evidence="17" type="ORF">KQX54_002496</name>
</gene>
<comment type="function">
    <text evidence="12">Oxygenase that can act as both a histone lysine demethylase and a ribosomal histidine hydroxylase. Specifically demethylates 'Lys-4' (H3K4me) and 'Lys-36' (H3K36me) of histone H3, thereby playing a central role in histone code.</text>
</comment>
<evidence type="ECO:0000256" key="4">
    <source>
        <dbReference type="ARBA" id="ARBA00022723"/>
    </source>
</evidence>
<evidence type="ECO:0000256" key="10">
    <source>
        <dbReference type="ARBA" id="ARBA00023163"/>
    </source>
</evidence>
<dbReference type="SMART" id="SM00558">
    <property type="entry name" value="JmjC"/>
    <property type="match status" value="1"/>
</dbReference>
<feature type="domain" description="JmjC" evidence="16">
    <location>
        <begin position="215"/>
        <end position="360"/>
    </location>
</feature>
<evidence type="ECO:0000256" key="15">
    <source>
        <dbReference type="SAM" id="MobiDB-lite"/>
    </source>
</evidence>
<comment type="similarity">
    <text evidence="2">Belongs to the ROX family. NO66 subfamily.</text>
</comment>
<keyword evidence="9 14" id="KW-0805">Transcription regulation</keyword>
<dbReference type="SUPFAM" id="SSF51197">
    <property type="entry name" value="Clavaminate synthase-like"/>
    <property type="match status" value="1"/>
</dbReference>
<dbReference type="EC" id="1.14.11.27" evidence="14"/>
<dbReference type="PANTHER" id="PTHR13096">
    <property type="entry name" value="MINA53 MYC INDUCED NUCLEAR ANTIGEN"/>
    <property type="match status" value="1"/>
</dbReference>
<dbReference type="GO" id="GO:0032453">
    <property type="term" value="F:histone H3K4 demethylase activity"/>
    <property type="evidence" value="ECO:0007669"/>
    <property type="project" value="TreeGrafter"/>
</dbReference>
<comment type="cofactor">
    <cofactor evidence="14">
        <name>Fe(2+)</name>
        <dbReference type="ChEBI" id="CHEBI:29033"/>
    </cofactor>
    <text evidence="14">Binds 1 Fe(2+) ion per subunit.</text>
</comment>
<accession>A0AAV7IAP6</accession>
<evidence type="ECO:0000313" key="17">
    <source>
        <dbReference type="EMBL" id="KAH0548804.1"/>
    </source>
</evidence>
<dbReference type="FunFam" id="3.90.930.40:FF:000001">
    <property type="entry name" value="ribosomal oxygenase 1 isoform X1"/>
    <property type="match status" value="1"/>
</dbReference>
<keyword evidence="3" id="KW-0678">Repressor</keyword>
<dbReference type="Proteomes" id="UP000826195">
    <property type="component" value="Unassembled WGS sequence"/>
</dbReference>
<dbReference type="PROSITE" id="PS51184">
    <property type="entry name" value="JMJC"/>
    <property type="match status" value="1"/>
</dbReference>
<dbReference type="PANTHER" id="PTHR13096:SF8">
    <property type="entry name" value="RIBOSOMAL OXYGENASE 1"/>
    <property type="match status" value="1"/>
</dbReference>
<dbReference type="InterPro" id="IPR039994">
    <property type="entry name" value="NO66-like"/>
</dbReference>
<keyword evidence="5" id="KW-0156">Chromatin regulator</keyword>
<comment type="subcellular location">
    <subcellularLocation>
        <location evidence="1 14">Nucleus</location>
    </subcellularLocation>
</comment>
<dbReference type="EMBL" id="JAHXZJ010001864">
    <property type="protein sequence ID" value="KAH0548804.1"/>
    <property type="molecule type" value="Genomic_DNA"/>
</dbReference>
<comment type="caution">
    <text evidence="17">The sequence shown here is derived from an EMBL/GenBank/DDBJ whole genome shotgun (WGS) entry which is preliminary data.</text>
</comment>
<dbReference type="Gene3D" id="2.60.120.650">
    <property type="entry name" value="Cupin"/>
    <property type="match status" value="1"/>
</dbReference>
<dbReference type="Gene3D" id="3.90.930.40">
    <property type="match status" value="1"/>
</dbReference>
<evidence type="ECO:0000256" key="8">
    <source>
        <dbReference type="ARBA" id="ARBA00023004"/>
    </source>
</evidence>
<evidence type="ECO:0000256" key="14">
    <source>
        <dbReference type="RuleBase" id="RU366061"/>
    </source>
</evidence>
<evidence type="ECO:0000256" key="1">
    <source>
        <dbReference type="ARBA" id="ARBA00004123"/>
    </source>
</evidence>
<comment type="catalytic activity">
    <reaction evidence="13 14">
        <text>N(6),N(6)-dimethyl-L-lysyl(36)-[histone H3] + 2 2-oxoglutarate + 2 O2 = L-lysyl(36)-[histone H3] + 2 formaldehyde + 2 succinate + 2 CO2</text>
        <dbReference type="Rhea" id="RHEA:42032"/>
        <dbReference type="Rhea" id="RHEA-COMP:9785"/>
        <dbReference type="Rhea" id="RHEA-COMP:9787"/>
        <dbReference type="ChEBI" id="CHEBI:15379"/>
        <dbReference type="ChEBI" id="CHEBI:16526"/>
        <dbReference type="ChEBI" id="CHEBI:16810"/>
        <dbReference type="ChEBI" id="CHEBI:16842"/>
        <dbReference type="ChEBI" id="CHEBI:29969"/>
        <dbReference type="ChEBI" id="CHEBI:30031"/>
        <dbReference type="ChEBI" id="CHEBI:61976"/>
        <dbReference type="EC" id="1.14.11.27"/>
    </reaction>
</comment>
<dbReference type="GO" id="GO:0140680">
    <property type="term" value="F:histone H3K36me/H3K36me2 demethylase activity"/>
    <property type="evidence" value="ECO:0007669"/>
    <property type="project" value="UniProtKB-EC"/>
</dbReference>
<evidence type="ECO:0000256" key="3">
    <source>
        <dbReference type="ARBA" id="ARBA00022491"/>
    </source>
</evidence>
<evidence type="ECO:0000313" key="18">
    <source>
        <dbReference type="Proteomes" id="UP000826195"/>
    </source>
</evidence>
<dbReference type="Pfam" id="PF21233">
    <property type="entry name" value="WHD_RIOX1"/>
    <property type="match status" value="1"/>
</dbReference>
<sequence>MASPDGRVSAFAMYSKKRKSTEENLPKLKKKPEFKNINGKSFDIDDPKVKLIQGKKLVKVSEKSLKQVTALSKKVKTKKLLVKGIKKLQKDKKSSIKLPKNVPVVEIPPEESNKNFIDPTKETQTLFEWLIHPLSIDKFFKINWEKAPLQIQRNKKNYYKILLSTPMIDDVLRKFNVLFTKNLDITSYSNGQRETHNPPGRALPSVVWDYYSNGCSIRMLNPQTFIPKIHTLNSTLQEFFGCFVGANFYLTPPGSQGFAPHYDDIEAFILQVEGKKRWRLYKPRNEEEFLPRFSSENFNQEEIGEPILDVILNAGDILYFPRGTIHQGETLEESHSLHLTLSVYQKNCWADFLEKLVPAALSSAISQNSQLREGLPLGYLNNIGLVHKVNGSKSKDNEFRRKFVETTKELLHKVIDMIDVDAAADQMAKGHIHDCLPPVLTPTELECSALRDGEVMVEDGRIENRVEIEPDTRIRLTRAHCARLVEEDNCFKLYYSSENSKEYHEYEQQFLEVEENLVPAIKKIILMYPEFIKVDDLPIDGEDNKVQVARDLWEKCIVVTDQPLPVIE</sequence>
<feature type="compositionally biased region" description="Basic and acidic residues" evidence="15">
    <location>
        <begin position="20"/>
        <end position="30"/>
    </location>
</feature>
<keyword evidence="8 14" id="KW-0408">Iron</keyword>
<proteinExistence type="inferred from homology"/>
<dbReference type="FunFam" id="2.60.120.650:FF:000013">
    <property type="entry name" value="Ribosomal oxygenase 1"/>
    <property type="match status" value="1"/>
</dbReference>
<dbReference type="InterPro" id="IPR049043">
    <property type="entry name" value="WHD_RIOX1"/>
</dbReference>
<protein>
    <recommendedName>
        <fullName evidence="14">Bifunctional lysine-specific demethylase and histidyl-hydroxylase</fullName>
        <ecNumber evidence="14">1.14.11.27</ecNumber>
    </recommendedName>
</protein>
<evidence type="ECO:0000256" key="7">
    <source>
        <dbReference type="ARBA" id="ARBA00023002"/>
    </source>
</evidence>
<keyword evidence="6 14" id="KW-0223">Dioxygenase</keyword>
<keyword evidence="7 14" id="KW-0560">Oxidoreductase</keyword>
<evidence type="ECO:0000256" key="12">
    <source>
        <dbReference type="ARBA" id="ARBA00025670"/>
    </source>
</evidence>
<evidence type="ECO:0000256" key="6">
    <source>
        <dbReference type="ARBA" id="ARBA00022964"/>
    </source>
</evidence>
<dbReference type="InterPro" id="IPR003347">
    <property type="entry name" value="JmjC_dom"/>
</dbReference>
<evidence type="ECO:0000256" key="9">
    <source>
        <dbReference type="ARBA" id="ARBA00023015"/>
    </source>
</evidence>
<dbReference type="AlphaFoldDB" id="A0AAV7IAP6"/>
<evidence type="ECO:0000256" key="11">
    <source>
        <dbReference type="ARBA" id="ARBA00023242"/>
    </source>
</evidence>
<evidence type="ECO:0000256" key="13">
    <source>
        <dbReference type="ARBA" id="ARBA00047915"/>
    </source>
</evidence>
<dbReference type="Pfam" id="PF08007">
    <property type="entry name" value="JmjC_2"/>
    <property type="match status" value="1"/>
</dbReference>
<evidence type="ECO:0000259" key="16">
    <source>
        <dbReference type="PROSITE" id="PS51184"/>
    </source>
</evidence>
<name>A0AAV7IAP6_COTGL</name>